<sequence length="115" mass="13743">MAKWKRDQRWWKGVVETRRNGYYGSRGGRERQRCSNEGYVRCQRSMPWLSSGSFFDPLERNKQTRHAPRTVWKRCLNCFQRRNTATPIGESKRAVSGELRDYAFEVSEIVFKLMM</sequence>
<organism evidence="1 2">
    <name type="scientific">Paraburkholderia terrae</name>
    <dbReference type="NCBI Taxonomy" id="311230"/>
    <lineage>
        <taxon>Bacteria</taxon>
        <taxon>Pseudomonadati</taxon>
        <taxon>Pseudomonadota</taxon>
        <taxon>Betaproteobacteria</taxon>
        <taxon>Burkholderiales</taxon>
        <taxon>Burkholderiaceae</taxon>
        <taxon>Paraburkholderia</taxon>
    </lineage>
</organism>
<reference evidence="1 2" key="1">
    <citation type="journal article" date="2022" name="Front. Microbiol.">
        <title>Identification and characterization of a novel class of self-sufficient cytochrome P450 hydroxylase involved in cyclohexanecarboxylate degradation in Paraburkholderia terrae strain KU-64.</title>
        <authorList>
            <person name="Yamamoto T."/>
            <person name="Hasegawa Y."/>
            <person name="Iwaki H."/>
        </authorList>
    </citation>
    <scope>NUCLEOTIDE SEQUENCE [LARGE SCALE GENOMIC DNA]</scope>
    <source>
        <strain evidence="1 2">KU-64</strain>
    </source>
</reference>
<dbReference type="EMBL" id="AP024957">
    <property type="protein sequence ID" value="BCZ82927.1"/>
    <property type="molecule type" value="Genomic_DNA"/>
</dbReference>
<dbReference type="Proteomes" id="UP001319874">
    <property type="component" value="Chromosome 3"/>
</dbReference>
<gene>
    <name evidence="1" type="ORF">PTKU64_66020</name>
</gene>
<accession>A0ABM7U758</accession>
<proteinExistence type="predicted"/>
<evidence type="ECO:0000313" key="2">
    <source>
        <dbReference type="Proteomes" id="UP001319874"/>
    </source>
</evidence>
<protein>
    <submittedName>
        <fullName evidence="1">Uncharacterized protein</fullName>
    </submittedName>
</protein>
<keyword evidence="2" id="KW-1185">Reference proteome</keyword>
<evidence type="ECO:0000313" key="1">
    <source>
        <dbReference type="EMBL" id="BCZ82927.1"/>
    </source>
</evidence>
<name>A0ABM7U758_9BURK</name>